<feature type="coiled-coil region" evidence="1">
    <location>
        <begin position="75"/>
        <end position="138"/>
    </location>
</feature>
<protein>
    <submittedName>
        <fullName evidence="3">Uncharacterized protein</fullName>
    </submittedName>
</protein>
<keyword evidence="4" id="KW-1185">Reference proteome</keyword>
<name>A0A9P4Q781_9PEZI</name>
<comment type="caution">
    <text evidence="3">The sequence shown here is derived from an EMBL/GenBank/DDBJ whole genome shotgun (WGS) entry which is preliminary data.</text>
</comment>
<gene>
    <name evidence="3" type="ORF">K431DRAFT_305305</name>
</gene>
<feature type="coiled-coil region" evidence="1">
    <location>
        <begin position="188"/>
        <end position="215"/>
    </location>
</feature>
<dbReference type="AlphaFoldDB" id="A0A9P4Q781"/>
<proteinExistence type="predicted"/>
<accession>A0A9P4Q781</accession>
<feature type="compositionally biased region" description="Basic and acidic residues" evidence="2">
    <location>
        <begin position="514"/>
        <end position="523"/>
    </location>
</feature>
<sequence length="529" mass="59435">MPSLESKGAGAQLLNGNGVIQSKLPTASSPVRGSKIHNALCVIRDDENFKELIHAGVHDHIGQLQHDIASRDKRVDELQANIDKQKASHTEAMQDMLVAFANETTKHNTALEVLKGEITRLQAEAKETDQRCESHKAEVDKVTLDLSNVKDDRARIQSALFDTKKKAAELEKSSKDFKVANTKLKSSLTERDGEVVQLRNEVETLKDRSKSTSEELEITANRLSDIQGMTPPLQQDSLEIIKAKFGSLWSSAFEFVREYFQQDLPESSQQDEILWDKLAKINRKVSIPRSNTLAAKEVRCAMIMAYIFGTIDEEIFQPNDLEELQQLRPMLWDLASQDSRREEFVRSVLLPCLPGNQAKDLKKRVDHIVEDFTALTRGLGKTGQDENIGSDFRKIVDSAHSTWVFIRRLRPYYETSMDLVDDAHGKWETIQFQVTHSGATNDASAAKGGRGKALFVVFPALYRVGEDTSSQKGGDQSASCVVRPGLVLRETQMAEVEREPSQRGPSLPSRRRKESNASREHYFSNRSSQ</sequence>
<dbReference type="EMBL" id="MU003813">
    <property type="protein sequence ID" value="KAF2719287.1"/>
    <property type="molecule type" value="Genomic_DNA"/>
</dbReference>
<dbReference type="Gene3D" id="1.10.287.1490">
    <property type="match status" value="1"/>
</dbReference>
<reference evidence="3" key="1">
    <citation type="journal article" date="2020" name="Stud. Mycol.">
        <title>101 Dothideomycetes genomes: a test case for predicting lifestyles and emergence of pathogens.</title>
        <authorList>
            <person name="Haridas S."/>
            <person name="Albert R."/>
            <person name="Binder M."/>
            <person name="Bloem J."/>
            <person name="Labutti K."/>
            <person name="Salamov A."/>
            <person name="Andreopoulos B."/>
            <person name="Baker S."/>
            <person name="Barry K."/>
            <person name="Bills G."/>
            <person name="Bluhm B."/>
            <person name="Cannon C."/>
            <person name="Castanera R."/>
            <person name="Culley D."/>
            <person name="Daum C."/>
            <person name="Ezra D."/>
            <person name="Gonzalez J."/>
            <person name="Henrissat B."/>
            <person name="Kuo A."/>
            <person name="Liang C."/>
            <person name="Lipzen A."/>
            <person name="Lutzoni F."/>
            <person name="Magnuson J."/>
            <person name="Mondo S."/>
            <person name="Nolan M."/>
            <person name="Ohm R."/>
            <person name="Pangilinan J."/>
            <person name="Park H.-J."/>
            <person name="Ramirez L."/>
            <person name="Alfaro M."/>
            <person name="Sun H."/>
            <person name="Tritt A."/>
            <person name="Yoshinaga Y."/>
            <person name="Zwiers L.-H."/>
            <person name="Turgeon B."/>
            <person name="Goodwin S."/>
            <person name="Spatafora J."/>
            <person name="Crous P."/>
            <person name="Grigoriev I."/>
        </authorList>
    </citation>
    <scope>NUCLEOTIDE SEQUENCE</scope>
    <source>
        <strain evidence="3">CBS 116435</strain>
    </source>
</reference>
<evidence type="ECO:0000256" key="1">
    <source>
        <dbReference type="SAM" id="Coils"/>
    </source>
</evidence>
<evidence type="ECO:0000256" key="2">
    <source>
        <dbReference type="SAM" id="MobiDB-lite"/>
    </source>
</evidence>
<feature type="region of interest" description="Disordered" evidence="2">
    <location>
        <begin position="491"/>
        <end position="529"/>
    </location>
</feature>
<keyword evidence="1" id="KW-0175">Coiled coil</keyword>
<organism evidence="3 4">
    <name type="scientific">Polychaeton citri CBS 116435</name>
    <dbReference type="NCBI Taxonomy" id="1314669"/>
    <lineage>
        <taxon>Eukaryota</taxon>
        <taxon>Fungi</taxon>
        <taxon>Dikarya</taxon>
        <taxon>Ascomycota</taxon>
        <taxon>Pezizomycotina</taxon>
        <taxon>Dothideomycetes</taxon>
        <taxon>Dothideomycetidae</taxon>
        <taxon>Capnodiales</taxon>
        <taxon>Capnodiaceae</taxon>
        <taxon>Polychaeton</taxon>
    </lineage>
</organism>
<dbReference type="OrthoDB" id="5421041at2759"/>
<evidence type="ECO:0000313" key="3">
    <source>
        <dbReference type="EMBL" id="KAF2719287.1"/>
    </source>
</evidence>
<evidence type="ECO:0000313" key="4">
    <source>
        <dbReference type="Proteomes" id="UP000799441"/>
    </source>
</evidence>
<dbReference type="Proteomes" id="UP000799441">
    <property type="component" value="Unassembled WGS sequence"/>
</dbReference>